<dbReference type="AlphaFoldDB" id="A0A2G3A6F5"/>
<dbReference type="InterPro" id="IPR053151">
    <property type="entry name" value="RNase_H-like"/>
</dbReference>
<evidence type="ECO:0000259" key="1">
    <source>
        <dbReference type="Pfam" id="PF13456"/>
    </source>
</evidence>
<accession>A0A2G3A6F5</accession>
<gene>
    <name evidence="2" type="ORF">T459_04884</name>
</gene>
<dbReference type="InterPro" id="IPR012337">
    <property type="entry name" value="RNaseH-like_sf"/>
</dbReference>
<evidence type="ECO:0000313" key="3">
    <source>
        <dbReference type="Proteomes" id="UP000222542"/>
    </source>
</evidence>
<dbReference type="InterPro" id="IPR002156">
    <property type="entry name" value="RNaseH_domain"/>
</dbReference>
<dbReference type="STRING" id="4072.A0A2G3A6F5"/>
<proteinExistence type="predicted"/>
<dbReference type="PANTHER" id="PTHR47723">
    <property type="entry name" value="OS05G0353850 PROTEIN"/>
    <property type="match status" value="1"/>
</dbReference>
<protein>
    <recommendedName>
        <fullName evidence="1">RNase H type-1 domain-containing protein</fullName>
    </recommendedName>
</protein>
<dbReference type="Gramene" id="PHT89771">
    <property type="protein sequence ID" value="PHT89771"/>
    <property type="gene ID" value="T459_04884"/>
</dbReference>
<dbReference type="Proteomes" id="UP000222542">
    <property type="component" value="Unassembled WGS sequence"/>
</dbReference>
<dbReference type="Pfam" id="PF13456">
    <property type="entry name" value="RVT_3"/>
    <property type="match status" value="1"/>
</dbReference>
<dbReference type="EMBL" id="AYRZ02000002">
    <property type="protein sequence ID" value="PHT89771.1"/>
    <property type="molecule type" value="Genomic_DNA"/>
</dbReference>
<dbReference type="GO" id="GO:0004523">
    <property type="term" value="F:RNA-DNA hybrid ribonuclease activity"/>
    <property type="evidence" value="ECO:0007669"/>
    <property type="project" value="InterPro"/>
</dbReference>
<keyword evidence="3" id="KW-1185">Reference proteome</keyword>
<organism evidence="2 3">
    <name type="scientific">Capsicum annuum</name>
    <name type="common">Capsicum pepper</name>
    <dbReference type="NCBI Taxonomy" id="4072"/>
    <lineage>
        <taxon>Eukaryota</taxon>
        <taxon>Viridiplantae</taxon>
        <taxon>Streptophyta</taxon>
        <taxon>Embryophyta</taxon>
        <taxon>Tracheophyta</taxon>
        <taxon>Spermatophyta</taxon>
        <taxon>Magnoliopsida</taxon>
        <taxon>eudicotyledons</taxon>
        <taxon>Gunneridae</taxon>
        <taxon>Pentapetalae</taxon>
        <taxon>asterids</taxon>
        <taxon>lamiids</taxon>
        <taxon>Solanales</taxon>
        <taxon>Solanaceae</taxon>
        <taxon>Solanoideae</taxon>
        <taxon>Capsiceae</taxon>
        <taxon>Capsicum</taxon>
    </lineage>
</organism>
<dbReference type="PANTHER" id="PTHR47723:SF7">
    <property type="entry name" value="RNASE H FAMILY PROTEIN"/>
    <property type="match status" value="1"/>
</dbReference>
<dbReference type="SUPFAM" id="SSF53098">
    <property type="entry name" value="Ribonuclease H-like"/>
    <property type="match status" value="1"/>
</dbReference>
<dbReference type="GO" id="GO:0003676">
    <property type="term" value="F:nucleic acid binding"/>
    <property type="evidence" value="ECO:0007669"/>
    <property type="project" value="InterPro"/>
</dbReference>
<name>A0A2G3A6F5_CAPAN</name>
<sequence length="109" mass="12334">MLCKLVPKVDNNMPWSRLCELIEKIRPILKWRVVCWRKSSRGRIRINTNGSYLQDTTKAGNGGIIRDENGDVIIAFAVTVKSNNNNMIEILAANYGVELCLSLASLKWI</sequence>
<comment type="caution">
    <text evidence="2">The sequence shown here is derived from an EMBL/GenBank/DDBJ whole genome shotgun (WGS) entry which is preliminary data.</text>
</comment>
<dbReference type="Gene3D" id="3.30.420.10">
    <property type="entry name" value="Ribonuclease H-like superfamily/Ribonuclease H"/>
    <property type="match status" value="1"/>
</dbReference>
<evidence type="ECO:0000313" key="2">
    <source>
        <dbReference type="EMBL" id="PHT89771.1"/>
    </source>
</evidence>
<feature type="domain" description="RNase H type-1" evidence="1">
    <location>
        <begin position="47"/>
        <end position="103"/>
    </location>
</feature>
<dbReference type="InterPro" id="IPR036397">
    <property type="entry name" value="RNaseH_sf"/>
</dbReference>
<reference evidence="2 3" key="1">
    <citation type="journal article" date="2014" name="Nat. Genet.">
        <title>Genome sequence of the hot pepper provides insights into the evolution of pungency in Capsicum species.</title>
        <authorList>
            <person name="Kim S."/>
            <person name="Park M."/>
            <person name="Yeom S.I."/>
            <person name="Kim Y.M."/>
            <person name="Lee J.M."/>
            <person name="Lee H.A."/>
            <person name="Seo E."/>
            <person name="Choi J."/>
            <person name="Cheong K."/>
            <person name="Kim K.T."/>
            <person name="Jung K."/>
            <person name="Lee G.W."/>
            <person name="Oh S.K."/>
            <person name="Bae C."/>
            <person name="Kim S.B."/>
            <person name="Lee H.Y."/>
            <person name="Kim S.Y."/>
            <person name="Kim M.S."/>
            <person name="Kang B.C."/>
            <person name="Jo Y.D."/>
            <person name="Yang H.B."/>
            <person name="Jeong H.J."/>
            <person name="Kang W.H."/>
            <person name="Kwon J.K."/>
            <person name="Shin C."/>
            <person name="Lim J.Y."/>
            <person name="Park J.H."/>
            <person name="Huh J.H."/>
            <person name="Kim J.S."/>
            <person name="Kim B.D."/>
            <person name="Cohen O."/>
            <person name="Paran I."/>
            <person name="Suh M.C."/>
            <person name="Lee S.B."/>
            <person name="Kim Y.K."/>
            <person name="Shin Y."/>
            <person name="Noh S.J."/>
            <person name="Park J."/>
            <person name="Seo Y.S."/>
            <person name="Kwon S.Y."/>
            <person name="Kim H.A."/>
            <person name="Park J.M."/>
            <person name="Kim H.J."/>
            <person name="Choi S.B."/>
            <person name="Bosland P.W."/>
            <person name="Reeves G."/>
            <person name="Jo S.H."/>
            <person name="Lee B.W."/>
            <person name="Cho H.T."/>
            <person name="Choi H.S."/>
            <person name="Lee M.S."/>
            <person name="Yu Y."/>
            <person name="Do Choi Y."/>
            <person name="Park B.S."/>
            <person name="van Deynze A."/>
            <person name="Ashrafi H."/>
            <person name="Hill T."/>
            <person name="Kim W.T."/>
            <person name="Pai H.S."/>
            <person name="Ahn H.K."/>
            <person name="Yeam I."/>
            <person name="Giovannoni J.J."/>
            <person name="Rose J.K."/>
            <person name="Sorensen I."/>
            <person name="Lee S.J."/>
            <person name="Kim R.W."/>
            <person name="Choi I.Y."/>
            <person name="Choi B.S."/>
            <person name="Lim J.S."/>
            <person name="Lee Y.H."/>
            <person name="Choi D."/>
        </authorList>
    </citation>
    <scope>NUCLEOTIDE SEQUENCE [LARGE SCALE GENOMIC DNA]</scope>
    <source>
        <strain evidence="3">cv. CM334</strain>
    </source>
</reference>
<reference evidence="2 3" key="2">
    <citation type="journal article" date="2017" name="Genome Biol.">
        <title>New reference genome sequences of hot pepper reveal the massive evolution of plant disease-resistance genes by retroduplication.</title>
        <authorList>
            <person name="Kim S."/>
            <person name="Park J."/>
            <person name="Yeom S.I."/>
            <person name="Kim Y.M."/>
            <person name="Seo E."/>
            <person name="Kim K.T."/>
            <person name="Kim M.S."/>
            <person name="Lee J.M."/>
            <person name="Cheong K."/>
            <person name="Shin H.S."/>
            <person name="Kim S.B."/>
            <person name="Han K."/>
            <person name="Lee J."/>
            <person name="Park M."/>
            <person name="Lee H.A."/>
            <person name="Lee H.Y."/>
            <person name="Lee Y."/>
            <person name="Oh S."/>
            <person name="Lee J.H."/>
            <person name="Choi E."/>
            <person name="Choi E."/>
            <person name="Lee S.E."/>
            <person name="Jeon J."/>
            <person name="Kim H."/>
            <person name="Choi G."/>
            <person name="Song H."/>
            <person name="Lee J."/>
            <person name="Lee S.C."/>
            <person name="Kwon J.K."/>
            <person name="Lee H.Y."/>
            <person name="Koo N."/>
            <person name="Hong Y."/>
            <person name="Kim R.W."/>
            <person name="Kang W.H."/>
            <person name="Huh J.H."/>
            <person name="Kang B.C."/>
            <person name="Yang T.J."/>
            <person name="Lee Y.H."/>
            <person name="Bennetzen J.L."/>
            <person name="Choi D."/>
        </authorList>
    </citation>
    <scope>NUCLEOTIDE SEQUENCE [LARGE SCALE GENOMIC DNA]</scope>
    <source>
        <strain evidence="3">cv. CM334</strain>
    </source>
</reference>